<proteinExistence type="inferred from homology"/>
<evidence type="ECO:0000256" key="5">
    <source>
        <dbReference type="ARBA" id="ARBA00016086"/>
    </source>
</evidence>
<keyword evidence="15" id="KW-1133">Transmembrane helix</keyword>
<dbReference type="AlphaFoldDB" id="A0A1H2HSU2"/>
<dbReference type="GO" id="GO:0042597">
    <property type="term" value="C:periplasmic space"/>
    <property type="evidence" value="ECO:0007669"/>
    <property type="project" value="UniProtKB-SubCell"/>
</dbReference>
<evidence type="ECO:0000256" key="6">
    <source>
        <dbReference type="ARBA" id="ARBA00022475"/>
    </source>
</evidence>
<dbReference type="UniPathway" id="UPA00286"/>
<dbReference type="EMBL" id="LT629787">
    <property type="protein sequence ID" value="SDU34970.1"/>
    <property type="molecule type" value="Genomic_DNA"/>
</dbReference>
<evidence type="ECO:0000256" key="8">
    <source>
        <dbReference type="ARBA" id="ARBA00022679"/>
    </source>
</evidence>
<evidence type="ECO:0000256" key="15">
    <source>
        <dbReference type="SAM" id="Phobius"/>
    </source>
</evidence>
<dbReference type="GO" id="GO:0016746">
    <property type="term" value="F:acyltransferase activity"/>
    <property type="evidence" value="ECO:0007669"/>
    <property type="project" value="UniProtKB-KW"/>
</dbReference>
<keyword evidence="6" id="KW-1003">Cell membrane</keyword>
<evidence type="ECO:0000313" key="18">
    <source>
        <dbReference type="Proteomes" id="UP000243924"/>
    </source>
</evidence>
<evidence type="ECO:0000256" key="10">
    <source>
        <dbReference type="ARBA" id="ARBA00022764"/>
    </source>
</evidence>
<evidence type="ECO:0000256" key="13">
    <source>
        <dbReference type="ARBA" id="ARBA00023315"/>
    </source>
</evidence>
<keyword evidence="10" id="KW-0574">Periplasm</keyword>
<keyword evidence="15" id="KW-0812">Transmembrane</keyword>
<comment type="subcellular location">
    <subcellularLocation>
        <location evidence="2">Cell inner membrane</location>
        <topology evidence="2">Peripheral membrane protein</topology>
        <orientation evidence="2">Periplasmic side</orientation>
    </subcellularLocation>
    <subcellularLocation>
        <location evidence="1">Periplasm</location>
    </subcellularLocation>
</comment>
<dbReference type="STRING" id="1434072.SAMN05216210_3286"/>
<keyword evidence="7" id="KW-0997">Cell inner membrane</keyword>
<dbReference type="InterPro" id="IPR031811">
    <property type="entry name" value="ALGX/ALGJ_SGNH-like"/>
</dbReference>
<dbReference type="Pfam" id="PF16822">
    <property type="entry name" value="ALGX"/>
    <property type="match status" value="1"/>
</dbReference>
<evidence type="ECO:0000256" key="12">
    <source>
        <dbReference type="ARBA" id="ARBA00023136"/>
    </source>
</evidence>
<evidence type="ECO:0000313" key="17">
    <source>
        <dbReference type="EMBL" id="SDU34970.1"/>
    </source>
</evidence>
<evidence type="ECO:0000256" key="11">
    <source>
        <dbReference type="ARBA" id="ARBA00022841"/>
    </source>
</evidence>
<dbReference type="InterPro" id="IPR034657">
    <property type="entry name" value="AlgJ"/>
</dbReference>
<evidence type="ECO:0000256" key="1">
    <source>
        <dbReference type="ARBA" id="ARBA00004418"/>
    </source>
</evidence>
<reference evidence="18" key="1">
    <citation type="submission" date="2016-10" db="EMBL/GenBank/DDBJ databases">
        <authorList>
            <person name="Varghese N."/>
            <person name="Submissions S."/>
        </authorList>
    </citation>
    <scope>NUCLEOTIDE SEQUENCE [LARGE SCALE GENOMIC DNA]</scope>
    <source>
        <strain evidence="18">CECT 8338</strain>
    </source>
</reference>
<dbReference type="Proteomes" id="UP000243924">
    <property type="component" value="Chromosome I"/>
</dbReference>
<keyword evidence="13" id="KW-0012">Acyltransferase</keyword>
<evidence type="ECO:0000256" key="7">
    <source>
        <dbReference type="ARBA" id="ARBA00022519"/>
    </source>
</evidence>
<evidence type="ECO:0000259" key="16">
    <source>
        <dbReference type="Pfam" id="PF16822"/>
    </source>
</evidence>
<keyword evidence="8 17" id="KW-0808">Transferase</keyword>
<evidence type="ECO:0000256" key="14">
    <source>
        <dbReference type="ARBA" id="ARBA00031031"/>
    </source>
</evidence>
<sequence>MFPVMRTASKVNGYIFIVMLAGMLVYSLPAVFGFARTQTQSVSLFVDGQLLRQFEQFYDKRFFLRDLSVRHWANLQYLLFREGSSGVVLGRDGWLFTNQEYHSPNDLQSNIDNQLADIDRVRLQLQAAGKQLILLPVPMKLDVYRQHALQQPDARLVNLHDEFVADLQARGVAVSPVRAAFLEQGTDGALFVRNDTHWSPAGARLAANELARQYPDLLGQSDYVSEAVGEKALKGDLVNFLNFDPRLAPVFFRTEPVVLYETLQRQQSFDAADLFGEVKHSLLVVGTSYTAMDDWNFVGFLKQALQSDLLDVALEARGPFHAMDVFLDSEAFASPELKTVIWEFPVRTLLAHRTNLRDSSLDPQPTLATER</sequence>
<organism evidence="17 18">
    <name type="scientific">Halopseudomonas salegens</name>
    <dbReference type="NCBI Taxonomy" id="1434072"/>
    <lineage>
        <taxon>Bacteria</taxon>
        <taxon>Pseudomonadati</taxon>
        <taxon>Pseudomonadota</taxon>
        <taxon>Gammaproteobacteria</taxon>
        <taxon>Pseudomonadales</taxon>
        <taxon>Pseudomonadaceae</taxon>
        <taxon>Halopseudomonas</taxon>
    </lineage>
</organism>
<evidence type="ECO:0000256" key="9">
    <source>
        <dbReference type="ARBA" id="ARBA00022729"/>
    </source>
</evidence>
<accession>A0A1H2HSU2</accession>
<dbReference type="OrthoDB" id="9760774at2"/>
<dbReference type="GO" id="GO:0005886">
    <property type="term" value="C:plasma membrane"/>
    <property type="evidence" value="ECO:0007669"/>
    <property type="project" value="UniProtKB-SubCell"/>
</dbReference>
<gene>
    <name evidence="17" type="ORF">SAMN05216210_3286</name>
</gene>
<feature type="transmembrane region" description="Helical" evidence="15">
    <location>
        <begin position="12"/>
        <end position="35"/>
    </location>
</feature>
<comment type="pathway">
    <text evidence="3">Glycan biosynthesis; alginate biosynthesis.</text>
</comment>
<keyword evidence="18" id="KW-1185">Reference proteome</keyword>
<keyword evidence="9" id="KW-0732">Signal</keyword>
<name>A0A1H2HSU2_9GAMM</name>
<evidence type="ECO:0000256" key="3">
    <source>
        <dbReference type="ARBA" id="ARBA00005182"/>
    </source>
</evidence>
<comment type="similarity">
    <text evidence="4">Belongs to the AlgJ family.</text>
</comment>
<dbReference type="CDD" id="cd14442">
    <property type="entry name" value="AlgJ_like"/>
    <property type="match status" value="1"/>
</dbReference>
<dbReference type="GO" id="GO:0042121">
    <property type="term" value="P:alginic acid biosynthetic process"/>
    <property type="evidence" value="ECO:0007669"/>
    <property type="project" value="UniProtKB-UniPathway"/>
</dbReference>
<feature type="domain" description="AlgX/AlgJ SGNH hydrolase-like" evidence="16">
    <location>
        <begin position="87"/>
        <end position="345"/>
    </location>
</feature>
<evidence type="ECO:0000256" key="4">
    <source>
        <dbReference type="ARBA" id="ARBA00006038"/>
    </source>
</evidence>
<evidence type="ECO:0000256" key="2">
    <source>
        <dbReference type="ARBA" id="ARBA00004587"/>
    </source>
</evidence>
<dbReference type="RefSeq" id="WP_092389019.1">
    <property type="nucleotide sequence ID" value="NZ_LT629787.1"/>
</dbReference>
<keyword evidence="11" id="KW-0016">Alginate biosynthesis</keyword>
<protein>
    <recommendedName>
        <fullName evidence="5">Probable alginate O-acetylase AlgJ</fullName>
    </recommendedName>
    <alternativeName>
        <fullName evidence="14">Alginate biosynthesis protein AlgJ</fullName>
    </alternativeName>
</protein>
<keyword evidence="12 15" id="KW-0472">Membrane</keyword>